<evidence type="ECO:0000313" key="2">
    <source>
        <dbReference type="EMBL" id="KAG4424137.1"/>
    </source>
</evidence>
<keyword evidence="3" id="KW-1185">Reference proteome</keyword>
<comment type="caution">
    <text evidence="2">The sequence shown here is derived from an EMBL/GenBank/DDBJ whole genome shotgun (WGS) entry which is preliminary data.</text>
</comment>
<evidence type="ECO:0000256" key="1">
    <source>
        <dbReference type="SAM" id="MobiDB-lite"/>
    </source>
</evidence>
<evidence type="ECO:0000313" key="3">
    <source>
        <dbReference type="Proteomes" id="UP000664132"/>
    </source>
</evidence>
<dbReference type="AlphaFoldDB" id="A0A8H7WG41"/>
<organism evidence="2 3">
    <name type="scientific">Cadophora malorum</name>
    <dbReference type="NCBI Taxonomy" id="108018"/>
    <lineage>
        <taxon>Eukaryota</taxon>
        <taxon>Fungi</taxon>
        <taxon>Dikarya</taxon>
        <taxon>Ascomycota</taxon>
        <taxon>Pezizomycotina</taxon>
        <taxon>Leotiomycetes</taxon>
        <taxon>Helotiales</taxon>
        <taxon>Ploettnerulaceae</taxon>
        <taxon>Cadophora</taxon>
    </lineage>
</organism>
<dbReference type="OrthoDB" id="5236983at2759"/>
<dbReference type="EMBL" id="JAFJYH010000024">
    <property type="protein sequence ID" value="KAG4424137.1"/>
    <property type="molecule type" value="Genomic_DNA"/>
</dbReference>
<feature type="region of interest" description="Disordered" evidence="1">
    <location>
        <begin position="295"/>
        <end position="318"/>
    </location>
</feature>
<name>A0A8H7WG41_9HELO</name>
<protein>
    <recommendedName>
        <fullName evidence="4">SprT-like domain-containing protein</fullName>
    </recommendedName>
</protein>
<evidence type="ECO:0008006" key="4">
    <source>
        <dbReference type="Google" id="ProtNLM"/>
    </source>
</evidence>
<proteinExistence type="predicted"/>
<accession>A0A8H7WG41</accession>
<sequence>MAPTNQIVCHIRQTLYPSEVWTLMGLTPVQVQARMDLLLDTLELTIEQDTSWDAAIKQYDKSNLGSTTYKDLPDSSQVSRDVDLLTKWYEIFIDTILKGLFPPGTLDFHFIPASSPEWTRNRTRSCLDGYVVSNRIVCDTTPDTFKATVVVFEKPRIRCNKTRMKVTTGNLLHELVHAVLEAYACACQRCEKNILEGEGLTGHGPVWMAISLKIEKTVLRVFDYRCWLGRSQSLAHEHHAAKHRHTDKELVFYEVNERLYCEARMDFAQDEIHSGVSFDGEEFAEKGGAVEDIKGLESDYSEDDEDEANLMESKTGHF</sequence>
<reference evidence="2" key="1">
    <citation type="submission" date="2021-02" db="EMBL/GenBank/DDBJ databases">
        <title>Genome sequence Cadophora malorum strain M34.</title>
        <authorList>
            <person name="Stefanovic E."/>
            <person name="Vu D."/>
            <person name="Scully C."/>
            <person name="Dijksterhuis J."/>
            <person name="Roader J."/>
            <person name="Houbraken J."/>
        </authorList>
    </citation>
    <scope>NUCLEOTIDE SEQUENCE</scope>
    <source>
        <strain evidence="2">M34</strain>
    </source>
</reference>
<feature type="compositionally biased region" description="Acidic residues" evidence="1">
    <location>
        <begin position="299"/>
        <end position="309"/>
    </location>
</feature>
<dbReference type="Proteomes" id="UP000664132">
    <property type="component" value="Unassembled WGS sequence"/>
</dbReference>
<gene>
    <name evidence="2" type="ORF">IFR04_002691</name>
</gene>